<reference evidence="2 3" key="1">
    <citation type="submission" date="2018-02" db="EMBL/GenBank/DDBJ databases">
        <title>Genome sequence of Desulfovibrio carbinolicus DSM 3852.</title>
        <authorList>
            <person name="Wilbanks E."/>
            <person name="Skennerton C.T."/>
            <person name="Orphan V.J."/>
        </authorList>
    </citation>
    <scope>NUCLEOTIDE SEQUENCE [LARGE SCALE GENOMIC DNA]</scope>
    <source>
        <strain evidence="2 3">DSM 3852</strain>
    </source>
</reference>
<dbReference type="OrthoDB" id="5452881at2"/>
<proteinExistence type="predicted"/>
<dbReference type="Proteomes" id="UP000293296">
    <property type="component" value="Chromosome"/>
</dbReference>
<evidence type="ECO:0000259" key="1">
    <source>
        <dbReference type="Pfam" id="PF17680"/>
    </source>
</evidence>
<accession>A0A4V0YQR0</accession>
<dbReference type="Pfam" id="PF17680">
    <property type="entry name" value="FlgO"/>
    <property type="match status" value="1"/>
</dbReference>
<gene>
    <name evidence="2" type="ORF">C3Y92_07980</name>
</gene>
<dbReference type="EMBL" id="CP026538">
    <property type="protein sequence ID" value="QAZ67172.1"/>
    <property type="molecule type" value="Genomic_DNA"/>
</dbReference>
<evidence type="ECO:0000313" key="2">
    <source>
        <dbReference type="EMBL" id="QAZ67172.1"/>
    </source>
</evidence>
<evidence type="ECO:0000313" key="3">
    <source>
        <dbReference type="Proteomes" id="UP000293296"/>
    </source>
</evidence>
<dbReference type="AlphaFoldDB" id="A0A4V0YQR0"/>
<dbReference type="InterPro" id="IPR041215">
    <property type="entry name" value="FlgO_dom"/>
</dbReference>
<dbReference type="RefSeq" id="WP_129351480.1">
    <property type="nucleotide sequence ID" value="NZ_CP026538.1"/>
</dbReference>
<organism evidence="2 3">
    <name type="scientific">Solidesulfovibrio carbinolicus</name>
    <dbReference type="NCBI Taxonomy" id="296842"/>
    <lineage>
        <taxon>Bacteria</taxon>
        <taxon>Pseudomonadati</taxon>
        <taxon>Thermodesulfobacteriota</taxon>
        <taxon>Desulfovibrionia</taxon>
        <taxon>Desulfovibrionales</taxon>
        <taxon>Desulfovibrionaceae</taxon>
        <taxon>Solidesulfovibrio</taxon>
    </lineage>
</organism>
<protein>
    <recommendedName>
        <fullName evidence="1">FlgO domain-containing protein</fullName>
    </recommendedName>
</protein>
<name>A0A4V0YQR0_9BACT</name>
<keyword evidence="3" id="KW-1185">Reference proteome</keyword>
<dbReference type="KEGG" id="dcb:C3Y92_07980"/>
<sequence length="220" mass="23661">MRLTRFTGLLPLLLAALLSPLLMGALCGSGKNPPPPQYPDVAMAMAADLDRQLGPRLGMGTPTNSRGLYWLVITTPADLNNLERASPLSRLFGQELYAAFVGLGYNVQEIRKASDIIFSRTQGEFVLTRDTKALATTRATATLVLAGTYSVTPGGVRFNLEVIDARNNNIIAASSRTLPMDATVGAMAGLSPTAFVAPTVSTTDPASFEREMQPYMSRHW</sequence>
<feature type="domain" description="FlgO" evidence="1">
    <location>
        <begin position="64"/>
        <end position="182"/>
    </location>
</feature>